<dbReference type="Pfam" id="PF01963">
    <property type="entry name" value="TraB_PrgY_gumN"/>
    <property type="match status" value="1"/>
</dbReference>
<dbReference type="CDD" id="cd14789">
    <property type="entry name" value="Tiki"/>
    <property type="match status" value="1"/>
</dbReference>
<feature type="signal peptide" evidence="13">
    <location>
        <begin position="1"/>
        <end position="18"/>
    </location>
</feature>
<keyword evidence="10" id="KW-0482">Metalloprotease</keyword>
<proteinExistence type="predicted"/>
<sequence>MKYLIPVFVFFLSTMCLAQKPVEKTLLWEIKGNGLTSSSWLYGTYHMACADELKVDSAITHAFAATQQLYLELDLSDPTLQLQSLKWMGMANKQRLQDLLSPADFDSVCVLFKQKTGYALRPMQNTKPIILSSLLYPALMKCTPEGWEQIFLKMAKERNVPVKGLETVAFQMSIFDSIPYKDQAISFMQSLYHFDSVQKASSKLVEMYQSKDLDKMQSEITEDPDLGKYASLLLYQRNQNWVPIIEEQARQQPTFFAVGAGHLGGNSGVIALLRQKGYTVTPVFY</sequence>
<dbReference type="GO" id="GO:0006508">
    <property type="term" value="P:proteolysis"/>
    <property type="evidence" value="ECO:0007669"/>
    <property type="project" value="UniProtKB-KW"/>
</dbReference>
<evidence type="ECO:0000313" key="15">
    <source>
        <dbReference type="Proteomes" id="UP000186917"/>
    </source>
</evidence>
<keyword evidence="5" id="KW-0812">Transmembrane</keyword>
<evidence type="ECO:0000256" key="13">
    <source>
        <dbReference type="SAM" id="SignalP"/>
    </source>
</evidence>
<keyword evidence="9" id="KW-1133">Transmembrane helix</keyword>
<gene>
    <name evidence="14" type="ORF">SAMN05421788_106403</name>
</gene>
<reference evidence="15" key="1">
    <citation type="submission" date="2017-01" db="EMBL/GenBank/DDBJ databases">
        <authorList>
            <person name="Varghese N."/>
            <person name="Submissions S."/>
        </authorList>
    </citation>
    <scope>NUCLEOTIDE SEQUENCE [LARGE SCALE GENOMIC DNA]</scope>
    <source>
        <strain evidence="15">DSM 21054</strain>
    </source>
</reference>
<evidence type="ECO:0000256" key="7">
    <source>
        <dbReference type="ARBA" id="ARBA00022729"/>
    </source>
</evidence>
<dbReference type="EMBL" id="FTOR01000006">
    <property type="protein sequence ID" value="SIT25883.1"/>
    <property type="molecule type" value="Genomic_DNA"/>
</dbReference>
<evidence type="ECO:0000256" key="9">
    <source>
        <dbReference type="ARBA" id="ARBA00022989"/>
    </source>
</evidence>
<evidence type="ECO:0000256" key="4">
    <source>
        <dbReference type="ARBA" id="ARBA00022670"/>
    </source>
</evidence>
<keyword evidence="6" id="KW-0479">Metal-binding</keyword>
<dbReference type="Proteomes" id="UP000186917">
    <property type="component" value="Unassembled WGS sequence"/>
</dbReference>
<evidence type="ECO:0000313" key="14">
    <source>
        <dbReference type="EMBL" id="SIT25883.1"/>
    </source>
</evidence>
<keyword evidence="7 13" id="KW-0732">Signal</keyword>
<evidence type="ECO:0000256" key="2">
    <source>
        <dbReference type="ARBA" id="ARBA00001941"/>
    </source>
</evidence>
<evidence type="ECO:0000256" key="8">
    <source>
        <dbReference type="ARBA" id="ARBA00022801"/>
    </source>
</evidence>
<evidence type="ECO:0000256" key="12">
    <source>
        <dbReference type="ARBA" id="ARBA00023180"/>
    </source>
</evidence>
<evidence type="ECO:0000256" key="6">
    <source>
        <dbReference type="ARBA" id="ARBA00022723"/>
    </source>
</evidence>
<dbReference type="GO" id="GO:0046872">
    <property type="term" value="F:metal ion binding"/>
    <property type="evidence" value="ECO:0007669"/>
    <property type="project" value="UniProtKB-KW"/>
</dbReference>
<comment type="cofactor">
    <cofactor evidence="1">
        <name>Mn(2+)</name>
        <dbReference type="ChEBI" id="CHEBI:29035"/>
    </cofactor>
</comment>
<protein>
    <recommendedName>
        <fullName evidence="16">TraB family protein</fullName>
    </recommendedName>
</protein>
<name>A0A173MFX8_9BACT</name>
<evidence type="ECO:0000256" key="11">
    <source>
        <dbReference type="ARBA" id="ARBA00023136"/>
    </source>
</evidence>
<dbReference type="GO" id="GO:0016020">
    <property type="term" value="C:membrane"/>
    <property type="evidence" value="ECO:0007669"/>
    <property type="project" value="UniProtKB-SubCell"/>
</dbReference>
<dbReference type="PANTHER" id="PTHR31120">
    <property type="entry name" value="METALLOPROTEASE TIKI"/>
    <property type="match status" value="1"/>
</dbReference>
<keyword evidence="11" id="KW-0472">Membrane</keyword>
<dbReference type="InterPro" id="IPR002816">
    <property type="entry name" value="TraB/PrgY/GumN_fam"/>
</dbReference>
<dbReference type="KEGG" id="fln:FLA_2357"/>
<evidence type="ECO:0008006" key="16">
    <source>
        <dbReference type="Google" id="ProtNLM"/>
    </source>
</evidence>
<organism evidence="14 15">
    <name type="scientific">Filimonas lacunae</name>
    <dbReference type="NCBI Taxonomy" id="477680"/>
    <lineage>
        <taxon>Bacteria</taxon>
        <taxon>Pseudomonadati</taxon>
        <taxon>Bacteroidota</taxon>
        <taxon>Chitinophagia</taxon>
        <taxon>Chitinophagales</taxon>
        <taxon>Chitinophagaceae</taxon>
        <taxon>Filimonas</taxon>
    </lineage>
</organism>
<dbReference type="OrthoDB" id="9798714at2"/>
<evidence type="ECO:0000256" key="10">
    <source>
        <dbReference type="ARBA" id="ARBA00023049"/>
    </source>
</evidence>
<comment type="cofactor">
    <cofactor evidence="2">
        <name>Co(2+)</name>
        <dbReference type="ChEBI" id="CHEBI:48828"/>
    </cofactor>
</comment>
<comment type="subcellular location">
    <subcellularLocation>
        <location evidence="3">Membrane</location>
        <topology evidence="3">Single-pass type I membrane protein</topology>
    </subcellularLocation>
</comment>
<keyword evidence="15" id="KW-1185">Reference proteome</keyword>
<dbReference type="PANTHER" id="PTHR31120:SF6">
    <property type="entry name" value="METALLOPROTEASE TIKI HOMOLOG"/>
    <property type="match status" value="1"/>
</dbReference>
<evidence type="ECO:0000256" key="5">
    <source>
        <dbReference type="ARBA" id="ARBA00022692"/>
    </source>
</evidence>
<dbReference type="InterPro" id="IPR040230">
    <property type="entry name" value="TIKI1/2-like"/>
</dbReference>
<accession>A0A173MFX8</accession>
<dbReference type="AlphaFoldDB" id="A0A173MFX8"/>
<dbReference type="RefSeq" id="WP_076380581.1">
    <property type="nucleotide sequence ID" value="NZ_AP017422.1"/>
</dbReference>
<keyword evidence="12" id="KW-0325">Glycoprotein</keyword>
<dbReference type="GO" id="GO:0004222">
    <property type="term" value="F:metalloendopeptidase activity"/>
    <property type="evidence" value="ECO:0007669"/>
    <property type="project" value="TreeGrafter"/>
</dbReference>
<keyword evidence="8" id="KW-0378">Hydrolase</keyword>
<evidence type="ECO:0000256" key="3">
    <source>
        <dbReference type="ARBA" id="ARBA00004479"/>
    </source>
</evidence>
<dbReference type="GO" id="GO:0030178">
    <property type="term" value="P:negative regulation of Wnt signaling pathway"/>
    <property type="evidence" value="ECO:0007669"/>
    <property type="project" value="InterPro"/>
</dbReference>
<keyword evidence="4" id="KW-0645">Protease</keyword>
<evidence type="ECO:0000256" key="1">
    <source>
        <dbReference type="ARBA" id="ARBA00001936"/>
    </source>
</evidence>
<dbReference type="STRING" id="477680.SAMN05421788_106403"/>
<feature type="chain" id="PRO_5030022890" description="TraB family protein" evidence="13">
    <location>
        <begin position="19"/>
        <end position="285"/>
    </location>
</feature>